<evidence type="ECO:0000256" key="1">
    <source>
        <dbReference type="ARBA" id="ARBA00004651"/>
    </source>
</evidence>
<protein>
    <submittedName>
        <fullName evidence="9">Nitrate/nitrite transporter NarK</fullName>
    </submittedName>
</protein>
<dbReference type="InterPro" id="IPR011701">
    <property type="entry name" value="MFS"/>
</dbReference>
<feature type="transmembrane region" description="Helical" evidence="7">
    <location>
        <begin position="85"/>
        <end position="101"/>
    </location>
</feature>
<feature type="transmembrane region" description="Helical" evidence="7">
    <location>
        <begin position="294"/>
        <end position="313"/>
    </location>
</feature>
<keyword evidence="3" id="KW-1003">Cell membrane</keyword>
<keyword evidence="2" id="KW-0813">Transport</keyword>
<dbReference type="STRING" id="260086.SAMN05216207_101089"/>
<feature type="transmembrane region" description="Helical" evidence="7">
    <location>
        <begin position="55"/>
        <end position="73"/>
    </location>
</feature>
<proteinExistence type="predicted"/>
<feature type="transmembrane region" description="Helical" evidence="7">
    <location>
        <begin position="214"/>
        <end position="233"/>
    </location>
</feature>
<evidence type="ECO:0000313" key="9">
    <source>
        <dbReference type="EMBL" id="SFN21427.1"/>
    </source>
</evidence>
<keyword evidence="5 7" id="KW-1133">Transmembrane helix</keyword>
<name>A0A1I4X6B5_PSUAM</name>
<dbReference type="EMBL" id="FOUY01000010">
    <property type="protein sequence ID" value="SFN21427.1"/>
    <property type="molecule type" value="Genomic_DNA"/>
</dbReference>
<evidence type="ECO:0000256" key="4">
    <source>
        <dbReference type="ARBA" id="ARBA00022692"/>
    </source>
</evidence>
<feature type="transmembrane region" description="Helical" evidence="7">
    <location>
        <begin position="146"/>
        <end position="166"/>
    </location>
</feature>
<dbReference type="GO" id="GO:0005886">
    <property type="term" value="C:plasma membrane"/>
    <property type="evidence" value="ECO:0007669"/>
    <property type="project" value="UniProtKB-SubCell"/>
</dbReference>
<evidence type="ECO:0000256" key="3">
    <source>
        <dbReference type="ARBA" id="ARBA00022475"/>
    </source>
</evidence>
<evidence type="ECO:0000256" key="2">
    <source>
        <dbReference type="ARBA" id="ARBA00022448"/>
    </source>
</evidence>
<feature type="domain" description="Major facilitator superfamily (MFS) profile" evidence="8">
    <location>
        <begin position="55"/>
        <end position="447"/>
    </location>
</feature>
<dbReference type="Proteomes" id="UP000199614">
    <property type="component" value="Unassembled WGS sequence"/>
</dbReference>
<dbReference type="Pfam" id="PF07690">
    <property type="entry name" value="MFS_1"/>
    <property type="match status" value="1"/>
</dbReference>
<feature type="transmembrane region" description="Helical" evidence="7">
    <location>
        <begin position="261"/>
        <end position="282"/>
    </location>
</feature>
<dbReference type="CDD" id="cd17329">
    <property type="entry name" value="MFS_MdtH_MDR_like"/>
    <property type="match status" value="1"/>
</dbReference>
<gene>
    <name evidence="9" type="ORF">SAMN05216207_101089</name>
</gene>
<dbReference type="PANTHER" id="PTHR23517">
    <property type="entry name" value="RESISTANCE PROTEIN MDTM, PUTATIVE-RELATED-RELATED"/>
    <property type="match status" value="1"/>
</dbReference>
<sequence length="455" mass="47413">MCLLPWSRDCNTEPDNTAFVLRSLLRRPADPGSDPRPTAPPRTGRRARFAALPPVMKLLISTQLAFNVGFYMVLPYLATHLADDLGLAAAAVGLVLGLRTFSQQGMFVVGGALTDRYGAKPVVLVGCALRVIGFIALGAAGTLPAVVGGALLTGFAAALFSPAVESSLAHEAGVRERAGEGPARTEVFALFAVAGQIGTVTGPLVGTALLLVDFRTACLVAAAGFVLVGLAHWRWLPRRAAEQAGHPVLAGWGEVLGNRRFMIFAVGYSGWLLSYNQLYLALPAELERVERTAALGFLFVMMSVLVIGLQLRVTGWSRRLGAGRSVVLGFGLMATSFGVVALARLLPDLPGWWALAPAVAMVLLLTFGEMFAVPVAQDLVPRLAGERRLGAHFGVLASFGGLMVLIGSTGVGALLDPTFPPAVPFLVLAAIPLAGAVVLGMLARRGGLAAAPAAA</sequence>
<evidence type="ECO:0000256" key="6">
    <source>
        <dbReference type="ARBA" id="ARBA00023136"/>
    </source>
</evidence>
<feature type="transmembrane region" description="Helical" evidence="7">
    <location>
        <begin position="122"/>
        <end position="140"/>
    </location>
</feature>
<keyword evidence="10" id="KW-1185">Reference proteome</keyword>
<dbReference type="OrthoDB" id="3285778at2"/>
<dbReference type="InterPro" id="IPR050171">
    <property type="entry name" value="MFS_Transporters"/>
</dbReference>
<feature type="transmembrane region" description="Helical" evidence="7">
    <location>
        <begin position="352"/>
        <end position="372"/>
    </location>
</feature>
<dbReference type="Gene3D" id="1.20.1250.20">
    <property type="entry name" value="MFS general substrate transporter like domains"/>
    <property type="match status" value="1"/>
</dbReference>
<dbReference type="InterPro" id="IPR036259">
    <property type="entry name" value="MFS_trans_sf"/>
</dbReference>
<dbReference type="SUPFAM" id="SSF103473">
    <property type="entry name" value="MFS general substrate transporter"/>
    <property type="match status" value="1"/>
</dbReference>
<dbReference type="PANTHER" id="PTHR23517:SF2">
    <property type="entry name" value="MULTIDRUG RESISTANCE PROTEIN MDTH"/>
    <property type="match status" value="1"/>
</dbReference>
<feature type="transmembrane region" description="Helical" evidence="7">
    <location>
        <begin position="187"/>
        <end position="208"/>
    </location>
</feature>
<evidence type="ECO:0000313" key="10">
    <source>
        <dbReference type="Proteomes" id="UP000199614"/>
    </source>
</evidence>
<reference evidence="9 10" key="1">
    <citation type="submission" date="2016-10" db="EMBL/GenBank/DDBJ databases">
        <authorList>
            <person name="de Groot N.N."/>
        </authorList>
    </citation>
    <scope>NUCLEOTIDE SEQUENCE [LARGE SCALE GENOMIC DNA]</scope>
    <source>
        <strain evidence="9 10">CGMCC 4.1877</strain>
    </source>
</reference>
<evidence type="ECO:0000256" key="5">
    <source>
        <dbReference type="ARBA" id="ARBA00022989"/>
    </source>
</evidence>
<keyword evidence="6 7" id="KW-0472">Membrane</keyword>
<comment type="subcellular location">
    <subcellularLocation>
        <location evidence="1">Cell membrane</location>
        <topology evidence="1">Multi-pass membrane protein</topology>
    </subcellularLocation>
</comment>
<feature type="transmembrane region" description="Helical" evidence="7">
    <location>
        <begin position="325"/>
        <end position="346"/>
    </location>
</feature>
<dbReference type="InterPro" id="IPR020846">
    <property type="entry name" value="MFS_dom"/>
</dbReference>
<keyword evidence="4 7" id="KW-0812">Transmembrane</keyword>
<dbReference type="GO" id="GO:0022857">
    <property type="term" value="F:transmembrane transporter activity"/>
    <property type="evidence" value="ECO:0007669"/>
    <property type="project" value="InterPro"/>
</dbReference>
<feature type="transmembrane region" description="Helical" evidence="7">
    <location>
        <begin position="421"/>
        <end position="442"/>
    </location>
</feature>
<feature type="transmembrane region" description="Helical" evidence="7">
    <location>
        <begin position="393"/>
        <end position="415"/>
    </location>
</feature>
<dbReference type="AlphaFoldDB" id="A0A1I4X6B5"/>
<accession>A0A1I4X6B5</accession>
<organism evidence="9 10">
    <name type="scientific">Pseudonocardia ammonioxydans</name>
    <dbReference type="NCBI Taxonomy" id="260086"/>
    <lineage>
        <taxon>Bacteria</taxon>
        <taxon>Bacillati</taxon>
        <taxon>Actinomycetota</taxon>
        <taxon>Actinomycetes</taxon>
        <taxon>Pseudonocardiales</taxon>
        <taxon>Pseudonocardiaceae</taxon>
        <taxon>Pseudonocardia</taxon>
    </lineage>
</organism>
<dbReference type="PROSITE" id="PS50850">
    <property type="entry name" value="MFS"/>
    <property type="match status" value="1"/>
</dbReference>
<evidence type="ECO:0000256" key="7">
    <source>
        <dbReference type="SAM" id="Phobius"/>
    </source>
</evidence>
<evidence type="ECO:0000259" key="8">
    <source>
        <dbReference type="PROSITE" id="PS50850"/>
    </source>
</evidence>